<evidence type="ECO:0000256" key="3">
    <source>
        <dbReference type="ARBA" id="ARBA00022630"/>
    </source>
</evidence>
<dbReference type="OrthoDB" id="9798604at2"/>
<dbReference type="KEGG" id="span:AWL63_13110"/>
<dbReference type="InterPro" id="IPR036188">
    <property type="entry name" value="FAD/NAD-bd_sf"/>
</dbReference>
<feature type="domain" description="Glucose-methanol-choline oxidoreductase C-terminal" evidence="7">
    <location>
        <begin position="428"/>
        <end position="547"/>
    </location>
</feature>
<name>A0A1B3ZH51_9SPHN</name>
<dbReference type="Gene3D" id="3.50.50.60">
    <property type="entry name" value="FAD/NAD(P)-binding domain"/>
    <property type="match status" value="2"/>
</dbReference>
<dbReference type="GO" id="GO:0016614">
    <property type="term" value="F:oxidoreductase activity, acting on CH-OH group of donors"/>
    <property type="evidence" value="ECO:0007669"/>
    <property type="project" value="InterPro"/>
</dbReference>
<evidence type="ECO:0000313" key="8">
    <source>
        <dbReference type="EMBL" id="AOH86760.1"/>
    </source>
</evidence>
<dbReference type="Pfam" id="PF05199">
    <property type="entry name" value="GMC_oxred_C"/>
    <property type="match status" value="1"/>
</dbReference>
<accession>A0A1B3ZH51</accession>
<dbReference type="RefSeq" id="WP_069207304.1">
    <property type="nucleotide sequence ID" value="NZ_CP014168.1"/>
</dbReference>
<protein>
    <submittedName>
        <fullName evidence="8">GMC family oxidoreductase</fullName>
    </submittedName>
</protein>
<dbReference type="GO" id="GO:0050660">
    <property type="term" value="F:flavin adenine dinucleotide binding"/>
    <property type="evidence" value="ECO:0007669"/>
    <property type="project" value="InterPro"/>
</dbReference>
<dbReference type="PANTHER" id="PTHR42784">
    <property type="entry name" value="PYRANOSE 2-OXIDASE"/>
    <property type="match status" value="1"/>
</dbReference>
<evidence type="ECO:0000259" key="7">
    <source>
        <dbReference type="Pfam" id="PF05199"/>
    </source>
</evidence>
<evidence type="ECO:0000256" key="1">
    <source>
        <dbReference type="ARBA" id="ARBA00001974"/>
    </source>
</evidence>
<dbReference type="AlphaFoldDB" id="A0A1B3ZH51"/>
<evidence type="ECO:0000256" key="2">
    <source>
        <dbReference type="ARBA" id="ARBA00010790"/>
    </source>
</evidence>
<dbReference type="Proteomes" id="UP000094256">
    <property type="component" value="Chromosome"/>
</dbReference>
<keyword evidence="3" id="KW-0285">Flavoprotein</keyword>
<sequence length="564" mass="61568">MNTPEFDAIVVGSGITGGWAAKELTEAGLRVLMIERGRKIEHQVDYETETKAPWDMPFRGLGDAELYREEYPVQALNRHFTEFTQGHFVNDGENPYSTAPGSDFTWFRSYQLGGRSLTWGRQSYRWSDYDFGANKRDGHGTDWPIRYADLAPWYDKVEEFIGVSGAAEGLKQLPDGKFQPPMALNAVEQHVRGVLAERYPGRVLTIGRTANLTEAKPDQGRGACHSRSICARGCSYGAYFSTQSSTLPAAKKTGRLTLITDAIVEKIEYDPATQRVTGVRWFDTIDNTRKQATARIVFLNAGSFNSNHLLLNSTSEAMPHGLANGSGVLGTHIMDHANTLSAAALMPGFEGHTSFGNRPTGVIVPRYRNMDVMDGIGHTRGFSFQGGALQSTWTRAKREAGIGEDYKARMRDVGPWRMVLVGFADCVPRATNRLTLDRVKTDAHGIPQLNVAFAFGKEELAALAQAKAEASEMLTAAGGQVLMGFDRPGPGGTAIHEMGGARMGWDPATSVLNRWSQAHQIANLFVTDGAQMSSSACQNPSLTYMALTARAADAAVTMLKEGKI</sequence>
<evidence type="ECO:0000256" key="5">
    <source>
        <dbReference type="ARBA" id="ARBA00023002"/>
    </source>
</evidence>
<dbReference type="SUPFAM" id="SSF51905">
    <property type="entry name" value="FAD/NAD(P)-binding domain"/>
    <property type="match status" value="1"/>
</dbReference>
<feature type="domain" description="Glucose-methanol-choline oxidoreductase N-terminal" evidence="6">
    <location>
        <begin position="101"/>
        <end position="336"/>
    </location>
</feature>
<keyword evidence="9" id="KW-1185">Reference proteome</keyword>
<dbReference type="EMBL" id="CP014168">
    <property type="protein sequence ID" value="AOH86760.1"/>
    <property type="molecule type" value="Genomic_DNA"/>
</dbReference>
<keyword evidence="5" id="KW-0560">Oxidoreductase</keyword>
<reference evidence="8 9" key="1">
    <citation type="submission" date="2016-01" db="EMBL/GenBank/DDBJ databases">
        <title>Complete genome and mega plasmid sequence of Sphingomonas panacis DCY99 elicits systemic resistance in rice to Xanthomonas oryzae.</title>
        <authorList>
            <person name="Kim Y.J."/>
            <person name="Yang D.C."/>
            <person name="Sing P."/>
        </authorList>
    </citation>
    <scope>NUCLEOTIDE SEQUENCE [LARGE SCALE GENOMIC DNA]</scope>
    <source>
        <strain evidence="8 9">DCY99</strain>
    </source>
</reference>
<dbReference type="STRING" id="1560345.AWL63_13110"/>
<dbReference type="InterPro" id="IPR000172">
    <property type="entry name" value="GMC_OxRdtase_N"/>
</dbReference>
<dbReference type="InterPro" id="IPR007867">
    <property type="entry name" value="GMC_OxRtase_C"/>
</dbReference>
<dbReference type="PANTHER" id="PTHR42784:SF1">
    <property type="entry name" value="PYRANOSE 2-OXIDASE"/>
    <property type="match status" value="1"/>
</dbReference>
<evidence type="ECO:0000256" key="4">
    <source>
        <dbReference type="ARBA" id="ARBA00022827"/>
    </source>
</evidence>
<dbReference type="SUPFAM" id="SSF54373">
    <property type="entry name" value="FAD-linked reductases, C-terminal domain"/>
    <property type="match status" value="1"/>
</dbReference>
<gene>
    <name evidence="8" type="ORF">AWL63_13110</name>
</gene>
<keyword evidence="4" id="KW-0274">FAD</keyword>
<dbReference type="InterPro" id="IPR051473">
    <property type="entry name" value="P2Ox-like"/>
</dbReference>
<evidence type="ECO:0000259" key="6">
    <source>
        <dbReference type="Pfam" id="PF00732"/>
    </source>
</evidence>
<evidence type="ECO:0000313" key="9">
    <source>
        <dbReference type="Proteomes" id="UP000094256"/>
    </source>
</evidence>
<organism evidence="8 9">
    <name type="scientific">Sphingomonas panacis</name>
    <dbReference type="NCBI Taxonomy" id="1560345"/>
    <lineage>
        <taxon>Bacteria</taxon>
        <taxon>Pseudomonadati</taxon>
        <taxon>Pseudomonadota</taxon>
        <taxon>Alphaproteobacteria</taxon>
        <taxon>Sphingomonadales</taxon>
        <taxon>Sphingomonadaceae</taxon>
        <taxon>Sphingomonas</taxon>
    </lineage>
</organism>
<proteinExistence type="inferred from homology"/>
<comment type="similarity">
    <text evidence="2">Belongs to the GMC oxidoreductase family.</text>
</comment>
<comment type="cofactor">
    <cofactor evidence="1">
        <name>FAD</name>
        <dbReference type="ChEBI" id="CHEBI:57692"/>
    </cofactor>
</comment>
<dbReference type="Pfam" id="PF00732">
    <property type="entry name" value="GMC_oxred_N"/>
    <property type="match status" value="1"/>
</dbReference>